<keyword evidence="4 6" id="KW-1133">Transmembrane helix</keyword>
<gene>
    <name evidence="7" type="ORF">DFR60_110195</name>
</gene>
<evidence type="ECO:0000256" key="6">
    <source>
        <dbReference type="SAM" id="Phobius"/>
    </source>
</evidence>
<feature type="transmembrane region" description="Helical" evidence="6">
    <location>
        <begin position="342"/>
        <end position="362"/>
    </location>
</feature>
<dbReference type="Proteomes" id="UP000248057">
    <property type="component" value="Unassembled WGS sequence"/>
</dbReference>
<feature type="transmembrane region" description="Helical" evidence="6">
    <location>
        <begin position="62"/>
        <end position="84"/>
    </location>
</feature>
<dbReference type="EMBL" id="QJKD01000010">
    <property type="protein sequence ID" value="PXX51488.1"/>
    <property type="molecule type" value="Genomic_DNA"/>
</dbReference>
<feature type="transmembrane region" description="Helical" evidence="6">
    <location>
        <begin position="401"/>
        <end position="419"/>
    </location>
</feature>
<protein>
    <submittedName>
        <fullName evidence="7">O-antigen/teichoic acid export membrane protein</fullName>
    </submittedName>
</protein>
<reference evidence="7 8" key="1">
    <citation type="submission" date="2018-05" db="EMBL/GenBank/DDBJ databases">
        <title>Genomic Encyclopedia of Type Strains, Phase IV (KMG-IV): sequencing the most valuable type-strain genomes for metagenomic binning, comparative biology and taxonomic classification.</title>
        <authorList>
            <person name="Goeker M."/>
        </authorList>
    </citation>
    <scope>NUCLEOTIDE SEQUENCE [LARGE SCALE GENOMIC DNA]</scope>
    <source>
        <strain evidence="7 8">DSM 24995</strain>
    </source>
</reference>
<keyword evidence="5 6" id="KW-0472">Membrane</keyword>
<evidence type="ECO:0000256" key="1">
    <source>
        <dbReference type="ARBA" id="ARBA00004651"/>
    </source>
</evidence>
<dbReference type="PANTHER" id="PTHR30250:SF11">
    <property type="entry name" value="O-ANTIGEN TRANSPORTER-RELATED"/>
    <property type="match status" value="1"/>
</dbReference>
<feature type="transmembrane region" description="Helical" evidence="6">
    <location>
        <begin position="134"/>
        <end position="153"/>
    </location>
</feature>
<keyword evidence="8" id="KW-1185">Reference proteome</keyword>
<feature type="transmembrane region" description="Helical" evidence="6">
    <location>
        <begin position="374"/>
        <end position="395"/>
    </location>
</feature>
<feature type="transmembrane region" description="Helical" evidence="6">
    <location>
        <begin position="96"/>
        <end position="122"/>
    </location>
</feature>
<keyword evidence="2" id="KW-1003">Cell membrane</keyword>
<feature type="transmembrane region" description="Helical" evidence="6">
    <location>
        <begin position="165"/>
        <end position="187"/>
    </location>
</feature>
<evidence type="ECO:0000256" key="2">
    <source>
        <dbReference type="ARBA" id="ARBA00022475"/>
    </source>
</evidence>
<dbReference type="AlphaFoldDB" id="A0A2V3Y1W0"/>
<comment type="subcellular location">
    <subcellularLocation>
        <location evidence="1">Cell membrane</location>
        <topology evidence="1">Multi-pass membrane protein</topology>
    </subcellularLocation>
</comment>
<comment type="caution">
    <text evidence="7">The sequence shown here is derived from an EMBL/GenBank/DDBJ whole genome shotgun (WGS) entry which is preliminary data.</text>
</comment>
<feature type="transmembrane region" description="Helical" evidence="6">
    <location>
        <begin position="227"/>
        <end position="248"/>
    </location>
</feature>
<feature type="transmembrane region" description="Helical" evidence="6">
    <location>
        <begin position="193"/>
        <end position="215"/>
    </location>
</feature>
<keyword evidence="3 6" id="KW-0812">Transmembrane</keyword>
<dbReference type="InterPro" id="IPR002797">
    <property type="entry name" value="Polysacc_synth"/>
</dbReference>
<organism evidence="7 8">
    <name type="scientific">Hungatella effluvii</name>
    <dbReference type="NCBI Taxonomy" id="1096246"/>
    <lineage>
        <taxon>Bacteria</taxon>
        <taxon>Bacillati</taxon>
        <taxon>Bacillota</taxon>
        <taxon>Clostridia</taxon>
        <taxon>Lachnospirales</taxon>
        <taxon>Lachnospiraceae</taxon>
        <taxon>Hungatella</taxon>
    </lineage>
</organism>
<evidence type="ECO:0000256" key="3">
    <source>
        <dbReference type="ARBA" id="ARBA00022692"/>
    </source>
</evidence>
<evidence type="ECO:0000256" key="4">
    <source>
        <dbReference type="ARBA" id="ARBA00022989"/>
    </source>
</evidence>
<dbReference type="GeneID" id="86063053"/>
<name>A0A2V3Y1W0_9FIRM</name>
<dbReference type="InterPro" id="IPR050833">
    <property type="entry name" value="Poly_Biosynth_Transport"/>
</dbReference>
<evidence type="ECO:0000256" key="5">
    <source>
        <dbReference type="ARBA" id="ARBA00023136"/>
    </source>
</evidence>
<feature type="transmembrane region" description="Helical" evidence="6">
    <location>
        <begin position="456"/>
        <end position="475"/>
    </location>
</feature>
<proteinExistence type="predicted"/>
<evidence type="ECO:0000313" key="8">
    <source>
        <dbReference type="Proteomes" id="UP000248057"/>
    </source>
</evidence>
<feature type="transmembrane region" description="Helical" evidence="6">
    <location>
        <begin position="264"/>
        <end position="289"/>
    </location>
</feature>
<dbReference type="GO" id="GO:0005886">
    <property type="term" value="C:plasma membrane"/>
    <property type="evidence" value="ECO:0007669"/>
    <property type="project" value="UniProtKB-SubCell"/>
</dbReference>
<feature type="transmembrane region" description="Helical" evidence="6">
    <location>
        <begin position="30"/>
        <end position="50"/>
    </location>
</feature>
<dbReference type="Pfam" id="PF01943">
    <property type="entry name" value="Polysacc_synt"/>
    <property type="match status" value="1"/>
</dbReference>
<evidence type="ECO:0000313" key="7">
    <source>
        <dbReference type="EMBL" id="PXX51488.1"/>
    </source>
</evidence>
<feature type="transmembrane region" description="Helical" evidence="6">
    <location>
        <begin position="310"/>
        <end position="330"/>
    </location>
</feature>
<dbReference type="PANTHER" id="PTHR30250">
    <property type="entry name" value="PST FAMILY PREDICTED COLANIC ACID TRANSPORTER"/>
    <property type="match status" value="1"/>
</dbReference>
<feature type="transmembrane region" description="Helical" evidence="6">
    <location>
        <begin position="431"/>
        <end position="450"/>
    </location>
</feature>
<dbReference type="RefSeq" id="WP_110324311.1">
    <property type="nucleotide sequence ID" value="NZ_QJKD01000010.1"/>
</dbReference>
<sequence>MKDDYTERRKIMTGRNSNIISKKLLVKTSFWYIISNFLTRAMSFITIPIFTRLMTKGEYGDFSVFASWQSIFLIICGVEIYATLNRARFDYEEGEYLNSYITSCLLLSTLITTVMLGVYLLFPHFFDQLFLLDRKYILIMFAYLYAQPAFQMFQAKQRIEYRYKFSAALSFIMIIGSTLIAVGLVYFLDEDKLLGRILGQYVPYVFVGLILYVYFLRKSITYMKGSWKYALALGIPLVFSFLGSQILLTADRVVVKQIGTSEEVAWLVLAASCTHIVLIFVQSLNNAWAPWLFDKLKIEAYSEVRKTFRVYMWFIVFCTFCVLLIGPEIVKVLGGKGYQQSIYVLPANMLSGIFTALSSQFVNLETYHKKTHYAAFFTLIVAVMNVVGDVIGVLIFGYQAACYVTVICQLILIFMHYVATQRLEVQMIVPVKDMTAILGISVAFIPASLILYRNTVIRIGFIMAIFVVGCTIIVIKRQELTKLIRKFRSSK</sequence>
<accession>A0A2V3Y1W0</accession>